<dbReference type="Pfam" id="PF21168">
    <property type="entry name" value="FkbO_Hyg5-like_N"/>
    <property type="match status" value="1"/>
</dbReference>
<dbReference type="KEGG" id="hcz:G9Q37_09800"/>
<sequence>MSGLHLLANALPADPRHALGGAAVRGAPGAPAWPEQRLHMAPAAADTAWRETWCADDAVNEGREPGLHWRATPDLLFGLIELDEQPGPGRGERLRALSEQAYGRLFALLQAQGMPHLWRVWNYLAEINRDDDGLERYRWFNQGRHDAYRAAGAATEHLVPAASALGCTGGPLSIAFMAGRAAPCPIENPRQISAFHYPAQYGPRPPVFARAALAWHGSRELLFISGTASIVGHESVHPGDVTAQCEETARNIHAVLGAARRHSRCGGVGPDSLVHRAYVRHAAHMDAVRGALQRHLGGARLTLLQADVCRTELLVEVESLAIAPVAGA</sequence>
<dbReference type="Proteomes" id="UP000503162">
    <property type="component" value="Chromosome"/>
</dbReference>
<organism evidence="2 3">
    <name type="scientific">Hydrogenophaga crocea</name>
    <dbReference type="NCBI Taxonomy" id="2716225"/>
    <lineage>
        <taxon>Bacteria</taxon>
        <taxon>Pseudomonadati</taxon>
        <taxon>Pseudomonadota</taxon>
        <taxon>Betaproteobacteria</taxon>
        <taxon>Burkholderiales</taxon>
        <taxon>Comamonadaceae</taxon>
        <taxon>Hydrogenophaga</taxon>
    </lineage>
</organism>
<evidence type="ECO:0000313" key="3">
    <source>
        <dbReference type="Proteomes" id="UP000503162"/>
    </source>
</evidence>
<dbReference type="InterPro" id="IPR035959">
    <property type="entry name" value="RutC-like_sf"/>
</dbReference>
<reference evidence="2 3" key="1">
    <citation type="submission" date="2020-03" db="EMBL/GenBank/DDBJ databases">
        <title>Hydrogenophaga sp. nov. isolated from cyanobacterial mat.</title>
        <authorList>
            <person name="Thorat V."/>
            <person name="Kirdat K."/>
            <person name="Tiwarekar B."/>
            <person name="Costa E.D."/>
            <person name="Yadav A."/>
        </authorList>
    </citation>
    <scope>NUCLEOTIDE SEQUENCE [LARGE SCALE GENOMIC DNA]</scope>
    <source>
        <strain evidence="2 3">BA0156</strain>
    </source>
</reference>
<name>A0A6G8IH94_9BURK</name>
<dbReference type="SUPFAM" id="SSF55298">
    <property type="entry name" value="YjgF-like"/>
    <property type="match status" value="1"/>
</dbReference>
<evidence type="ECO:0000313" key="2">
    <source>
        <dbReference type="EMBL" id="QIM52415.1"/>
    </source>
</evidence>
<proteinExistence type="predicted"/>
<accession>A0A6G8IH94</accession>
<dbReference type="CDD" id="cd06153">
    <property type="entry name" value="YjgF_YER057c_UK114_like_5"/>
    <property type="match status" value="1"/>
</dbReference>
<feature type="domain" description="Chorismatase FkbO/Hyg5-like N-terminal" evidence="1">
    <location>
        <begin position="51"/>
        <end position="178"/>
    </location>
</feature>
<evidence type="ECO:0000259" key="1">
    <source>
        <dbReference type="Pfam" id="PF21168"/>
    </source>
</evidence>
<dbReference type="RefSeq" id="WP_166227017.1">
    <property type="nucleotide sequence ID" value="NZ_CP049989.1"/>
</dbReference>
<dbReference type="InterPro" id="IPR049368">
    <property type="entry name" value="FkbO_Hyg5-like_N"/>
</dbReference>
<dbReference type="Gene3D" id="3.30.1330.40">
    <property type="entry name" value="RutC-like"/>
    <property type="match status" value="1"/>
</dbReference>
<dbReference type="EMBL" id="CP049989">
    <property type="protein sequence ID" value="QIM52415.1"/>
    <property type="molecule type" value="Genomic_DNA"/>
</dbReference>
<gene>
    <name evidence="2" type="ORF">G9Q37_09800</name>
</gene>
<keyword evidence="3" id="KW-1185">Reference proteome</keyword>
<dbReference type="AlphaFoldDB" id="A0A6G8IH94"/>
<protein>
    <recommendedName>
        <fullName evidence="1">Chorismatase FkbO/Hyg5-like N-terminal domain-containing protein</fullName>
    </recommendedName>
</protein>